<evidence type="ECO:0000313" key="2">
    <source>
        <dbReference type="Proteomes" id="UP000054359"/>
    </source>
</evidence>
<dbReference type="EMBL" id="KK113905">
    <property type="protein sequence ID" value="KFM61313.1"/>
    <property type="molecule type" value="Genomic_DNA"/>
</dbReference>
<proteinExistence type="predicted"/>
<reference evidence="1 2" key="1">
    <citation type="submission" date="2013-11" db="EMBL/GenBank/DDBJ databases">
        <title>Genome sequencing of Stegodyphus mimosarum.</title>
        <authorList>
            <person name="Bechsgaard J."/>
        </authorList>
    </citation>
    <scope>NUCLEOTIDE SEQUENCE [LARGE SCALE GENOMIC DNA]</scope>
</reference>
<organism evidence="1 2">
    <name type="scientific">Stegodyphus mimosarum</name>
    <name type="common">African social velvet spider</name>
    <dbReference type="NCBI Taxonomy" id="407821"/>
    <lineage>
        <taxon>Eukaryota</taxon>
        <taxon>Metazoa</taxon>
        <taxon>Ecdysozoa</taxon>
        <taxon>Arthropoda</taxon>
        <taxon>Chelicerata</taxon>
        <taxon>Arachnida</taxon>
        <taxon>Araneae</taxon>
        <taxon>Araneomorphae</taxon>
        <taxon>Entelegynae</taxon>
        <taxon>Eresoidea</taxon>
        <taxon>Eresidae</taxon>
        <taxon>Stegodyphus</taxon>
    </lineage>
</organism>
<dbReference type="OrthoDB" id="6414287at2759"/>
<dbReference type="Proteomes" id="UP000054359">
    <property type="component" value="Unassembled WGS sequence"/>
</dbReference>
<accession>A0A087T874</accession>
<keyword evidence="2" id="KW-1185">Reference proteome</keyword>
<dbReference type="Gene3D" id="3.20.20.80">
    <property type="entry name" value="Glycosidases"/>
    <property type="match status" value="1"/>
</dbReference>
<name>A0A087T874_STEMI</name>
<dbReference type="AlphaFoldDB" id="A0A087T874"/>
<protein>
    <submittedName>
        <fullName evidence="1">Uncharacterized protein</fullName>
    </submittedName>
</protein>
<dbReference type="STRING" id="407821.A0A087T874"/>
<sequence>MPLFSSNEIQVGPNLSKIVINELFLTKNPKIIWDLLLLPSSAIIYLCCSSIQQNSEQLRNLLPLNCVLIEYGYQMEHDFDYHAKVFSLSGYNVCIGTGTTSWGSIAGCPETAISCIHKASQAALLYGSFGLLVADWKTLPHHPAFCFSWPGIVLNLGMAWNCSVHEDYLHARLPELLNLYVYQDVEQITGYLSVELGRLEAFMHQSIIPSQKDSSLNISSCQSSVLHQLLIDPDEVSLENFTFDLIQ</sequence>
<feature type="non-terminal residue" evidence="1">
    <location>
        <position position="247"/>
    </location>
</feature>
<evidence type="ECO:0000313" key="1">
    <source>
        <dbReference type="EMBL" id="KFM61313.1"/>
    </source>
</evidence>
<gene>
    <name evidence="1" type="ORF">X975_17695</name>
</gene>